<name>A0A3E2HC55_SCYLI</name>
<dbReference type="Pfam" id="PF00135">
    <property type="entry name" value="COesterase"/>
    <property type="match status" value="1"/>
</dbReference>
<evidence type="ECO:0000256" key="1">
    <source>
        <dbReference type="ARBA" id="ARBA00005964"/>
    </source>
</evidence>
<feature type="non-terminal residue" evidence="4">
    <location>
        <position position="289"/>
    </location>
</feature>
<comment type="similarity">
    <text evidence="1">Belongs to the type-B carboxylesterase/lipase family.</text>
</comment>
<keyword evidence="5" id="KW-1185">Reference proteome</keyword>
<evidence type="ECO:0000256" key="2">
    <source>
        <dbReference type="ARBA" id="ARBA00022801"/>
    </source>
</evidence>
<dbReference type="SUPFAM" id="SSF53474">
    <property type="entry name" value="alpha/beta-Hydrolases"/>
    <property type="match status" value="1"/>
</dbReference>
<dbReference type="STRING" id="5539.A0A3E2HC55"/>
<dbReference type="AlphaFoldDB" id="A0A3E2HC55"/>
<sequence>MFGQSQGAWVISWYAHSFPNDPIAKGFIQESGSAFANLSLGVEERAAIWRNASASVGCDQSSDQAVLGCMRNHNISTVLAAMLSIPQQGVAPTFGPLIDEELVFSNYTERTLSGKFAKQPFLMGSNDNEAGFYVMRYAGNNEITLNETQQQAITFEEFTCPIAADAATKTTFGSKSVPVWRYEYFGDWPNLRLYPGSKAYHTSEVSMVFGTSELITGEPNTPLQDVVSRYMRHAWATFAKDPMNGLHKQLGWPVYNPSGDTLVRLGYGNDTKASFVNPAEYDTPCSTRI</sequence>
<dbReference type="Proteomes" id="UP000258309">
    <property type="component" value="Unassembled WGS sequence"/>
</dbReference>
<accession>A0A3E2HC55</accession>
<feature type="domain" description="Carboxylesterase type B" evidence="3">
    <location>
        <begin position="2"/>
        <end position="146"/>
    </location>
</feature>
<organism evidence="4 5">
    <name type="scientific">Scytalidium lignicola</name>
    <name type="common">Hyphomycete</name>
    <dbReference type="NCBI Taxonomy" id="5539"/>
    <lineage>
        <taxon>Eukaryota</taxon>
        <taxon>Fungi</taxon>
        <taxon>Dikarya</taxon>
        <taxon>Ascomycota</taxon>
        <taxon>Pezizomycotina</taxon>
        <taxon>Leotiomycetes</taxon>
        <taxon>Leotiomycetes incertae sedis</taxon>
        <taxon>Scytalidium</taxon>
    </lineage>
</organism>
<keyword evidence="2" id="KW-0378">Hydrolase</keyword>
<dbReference type="PANTHER" id="PTHR43918">
    <property type="entry name" value="ACETYLCHOLINESTERASE"/>
    <property type="match status" value="1"/>
</dbReference>
<dbReference type="InterPro" id="IPR002018">
    <property type="entry name" value="CarbesteraseB"/>
</dbReference>
<dbReference type="OrthoDB" id="408631at2759"/>
<comment type="caution">
    <text evidence="4">The sequence shown here is derived from an EMBL/GenBank/DDBJ whole genome shotgun (WGS) entry which is preliminary data.</text>
</comment>
<evidence type="ECO:0000313" key="4">
    <source>
        <dbReference type="EMBL" id="RFU30907.1"/>
    </source>
</evidence>
<gene>
    <name evidence="4" type="ORF">B7463_g5410</name>
</gene>
<evidence type="ECO:0000313" key="5">
    <source>
        <dbReference type="Proteomes" id="UP000258309"/>
    </source>
</evidence>
<dbReference type="EMBL" id="NCSJ02000088">
    <property type="protein sequence ID" value="RFU30907.1"/>
    <property type="molecule type" value="Genomic_DNA"/>
</dbReference>
<dbReference type="Gene3D" id="3.40.50.1820">
    <property type="entry name" value="alpha/beta hydrolase"/>
    <property type="match status" value="1"/>
</dbReference>
<dbReference type="InterPro" id="IPR029058">
    <property type="entry name" value="AB_hydrolase_fold"/>
</dbReference>
<reference evidence="4 5" key="1">
    <citation type="submission" date="2018-05" db="EMBL/GenBank/DDBJ databases">
        <title>Draft genome sequence of Scytalidium lignicola DSM 105466, a ubiquitous saprotrophic fungus.</title>
        <authorList>
            <person name="Buettner E."/>
            <person name="Gebauer A.M."/>
            <person name="Hofrichter M."/>
            <person name="Liers C."/>
            <person name="Kellner H."/>
        </authorList>
    </citation>
    <scope>NUCLEOTIDE SEQUENCE [LARGE SCALE GENOMIC DNA]</scope>
    <source>
        <strain evidence="4 5">DSM 105466</strain>
    </source>
</reference>
<dbReference type="InterPro" id="IPR050654">
    <property type="entry name" value="AChE-related_enzymes"/>
</dbReference>
<dbReference type="GO" id="GO:0052689">
    <property type="term" value="F:carboxylic ester hydrolase activity"/>
    <property type="evidence" value="ECO:0007669"/>
    <property type="project" value="TreeGrafter"/>
</dbReference>
<dbReference type="PANTHER" id="PTHR43918:SF4">
    <property type="entry name" value="CARBOXYLIC ESTER HYDROLASE"/>
    <property type="match status" value="1"/>
</dbReference>
<proteinExistence type="inferred from homology"/>
<dbReference type="OMA" id="MRNHNIS"/>
<feature type="non-terminal residue" evidence="4">
    <location>
        <position position="1"/>
    </location>
</feature>
<protein>
    <recommendedName>
        <fullName evidence="3">Carboxylesterase type B domain-containing protein</fullName>
    </recommendedName>
</protein>
<evidence type="ECO:0000259" key="3">
    <source>
        <dbReference type="Pfam" id="PF00135"/>
    </source>
</evidence>